<sequence length="138" mass="15582">MASIDNMTIKCPVTVKAKVTEDLKTQLAAEIQDAVKKTDMELQQIEFHAKRMMAEQAKVDAQGLVAIRQQIDAEKQKRIDFKNHMLEKLKETAQLEIGSEIVQGTMDRMVTINVGDDLHKIMATEILLEDGKIIAFRS</sequence>
<evidence type="ECO:0000313" key="2">
    <source>
        <dbReference type="Proteomes" id="UP000276437"/>
    </source>
</evidence>
<proteinExistence type="predicted"/>
<dbReference type="RefSeq" id="WP_232035557.1">
    <property type="nucleotide sequence ID" value="NZ_AP018449.1"/>
</dbReference>
<evidence type="ECO:0008006" key="3">
    <source>
        <dbReference type="Google" id="ProtNLM"/>
    </source>
</evidence>
<organism evidence="1 2">
    <name type="scientific">Methylomusa anaerophila</name>
    <dbReference type="NCBI Taxonomy" id="1930071"/>
    <lineage>
        <taxon>Bacteria</taxon>
        <taxon>Bacillati</taxon>
        <taxon>Bacillota</taxon>
        <taxon>Negativicutes</taxon>
        <taxon>Selenomonadales</taxon>
        <taxon>Sporomusaceae</taxon>
        <taxon>Methylomusa</taxon>
    </lineage>
</organism>
<dbReference type="Gene3D" id="6.10.140.1110">
    <property type="match status" value="1"/>
</dbReference>
<reference evidence="1 2" key="1">
    <citation type="journal article" date="2018" name="Int. J. Syst. Evol. Microbiol.">
        <title>Methylomusa anaerophila gen. nov., sp. nov., an anaerobic methanol-utilizing bacterium isolated from a microbial fuel cell.</title>
        <authorList>
            <person name="Amano N."/>
            <person name="Yamamuro A."/>
            <person name="Miyahara M."/>
            <person name="Kouzuma A."/>
            <person name="Abe T."/>
            <person name="Watanabe K."/>
        </authorList>
    </citation>
    <scope>NUCLEOTIDE SEQUENCE [LARGE SCALE GENOMIC DNA]</scope>
    <source>
        <strain evidence="1 2">MMFC1</strain>
    </source>
</reference>
<dbReference type="Proteomes" id="UP000276437">
    <property type="component" value="Chromosome"/>
</dbReference>
<accession>A0A348AQ69</accession>
<protein>
    <recommendedName>
        <fullName evidence="3">YlqD protein</fullName>
    </recommendedName>
</protein>
<dbReference type="EMBL" id="AP018449">
    <property type="protein sequence ID" value="BBB93217.1"/>
    <property type="molecule type" value="Genomic_DNA"/>
</dbReference>
<dbReference type="Pfam" id="PF11068">
    <property type="entry name" value="YlqD"/>
    <property type="match status" value="1"/>
</dbReference>
<dbReference type="AlphaFoldDB" id="A0A348AQ69"/>
<keyword evidence="2" id="KW-1185">Reference proteome</keyword>
<dbReference type="KEGG" id="mana:MAMMFC1_03926"/>
<evidence type="ECO:0000313" key="1">
    <source>
        <dbReference type="EMBL" id="BBB93217.1"/>
    </source>
</evidence>
<dbReference type="InterPro" id="IPR021297">
    <property type="entry name" value="YlqD"/>
</dbReference>
<gene>
    <name evidence="1" type="ORF">MAMMFC1_03926</name>
</gene>
<name>A0A348AQ69_9FIRM</name>